<dbReference type="Proteomes" id="UP000095282">
    <property type="component" value="Unplaced"/>
</dbReference>
<evidence type="ECO:0000313" key="2">
    <source>
        <dbReference type="WBParaSite" id="Csp11.Scaffold630.g20839.t1"/>
    </source>
</evidence>
<evidence type="ECO:0000313" key="1">
    <source>
        <dbReference type="Proteomes" id="UP000095282"/>
    </source>
</evidence>
<proteinExistence type="predicted"/>
<dbReference type="STRING" id="1561998.A0A1I7UZA9"/>
<protein>
    <submittedName>
        <fullName evidence="2">Uncharacterized protein</fullName>
    </submittedName>
</protein>
<organism evidence="1 2">
    <name type="scientific">Caenorhabditis tropicalis</name>
    <dbReference type="NCBI Taxonomy" id="1561998"/>
    <lineage>
        <taxon>Eukaryota</taxon>
        <taxon>Metazoa</taxon>
        <taxon>Ecdysozoa</taxon>
        <taxon>Nematoda</taxon>
        <taxon>Chromadorea</taxon>
        <taxon>Rhabditida</taxon>
        <taxon>Rhabditina</taxon>
        <taxon>Rhabditomorpha</taxon>
        <taxon>Rhabditoidea</taxon>
        <taxon>Rhabditidae</taxon>
        <taxon>Peloderinae</taxon>
        <taxon>Caenorhabditis</taxon>
    </lineage>
</organism>
<dbReference type="AlphaFoldDB" id="A0A1I7UZA9"/>
<name>A0A1I7UZA9_9PELO</name>
<dbReference type="WBParaSite" id="Csp11.Scaffold630.g20839.t1">
    <property type="protein sequence ID" value="Csp11.Scaffold630.g20839.t1"/>
    <property type="gene ID" value="Csp11.Scaffold630.g20839"/>
</dbReference>
<keyword evidence="1" id="KW-1185">Reference proteome</keyword>
<accession>A0A1I7UZA9</accession>
<sequence length="110" mass="12676">MCERDDCMSLMSRRTGQTIVCAWLSETNPPTLRDLTGSYTLPCPLPSQSTTTINAERNDLYLFHLQFDGTSNRVKCSRMTPIPGVLYPVYRKILDEFRDSRNQAARRTRK</sequence>
<dbReference type="eggNOG" id="ENOG502TIES">
    <property type="taxonomic scope" value="Eukaryota"/>
</dbReference>
<reference evidence="2" key="1">
    <citation type="submission" date="2016-11" db="UniProtKB">
        <authorList>
            <consortium name="WormBaseParasite"/>
        </authorList>
    </citation>
    <scope>IDENTIFICATION</scope>
</reference>